<dbReference type="AlphaFoldDB" id="A0A6A6UKV9"/>
<dbReference type="EMBL" id="MU004231">
    <property type="protein sequence ID" value="KAF2672889.1"/>
    <property type="molecule type" value="Genomic_DNA"/>
</dbReference>
<organism evidence="1 2">
    <name type="scientific">Microthyrium microscopicum</name>
    <dbReference type="NCBI Taxonomy" id="703497"/>
    <lineage>
        <taxon>Eukaryota</taxon>
        <taxon>Fungi</taxon>
        <taxon>Dikarya</taxon>
        <taxon>Ascomycota</taxon>
        <taxon>Pezizomycotina</taxon>
        <taxon>Dothideomycetes</taxon>
        <taxon>Dothideomycetes incertae sedis</taxon>
        <taxon>Microthyriales</taxon>
        <taxon>Microthyriaceae</taxon>
        <taxon>Microthyrium</taxon>
    </lineage>
</organism>
<sequence length="217" mass="25047">MERDNPLCGMYALTALRLCQMGCIGPHLPFNSTVVKNLICLNLVSLDIGAFENKFLLVLANCIEIVHPHNQSVWVICEAAGQFMRQLNDPKMRKSVYEIITHDHLARDKDKLEKVEVEYVTEDEYIMEDEDMDEDENKSERRDEKRELIDNIIVRIPKSSQEDTNTFKANLDQNFSCLISHGQRFLENAGVNWQNSTMVLPWQLEAEQKVDMKGEDG</sequence>
<accession>A0A6A6UKV9</accession>
<dbReference type="Proteomes" id="UP000799302">
    <property type="component" value="Unassembled WGS sequence"/>
</dbReference>
<keyword evidence="2" id="KW-1185">Reference proteome</keyword>
<proteinExistence type="predicted"/>
<protein>
    <submittedName>
        <fullName evidence="1">Uncharacterized protein</fullName>
    </submittedName>
</protein>
<evidence type="ECO:0000313" key="2">
    <source>
        <dbReference type="Proteomes" id="UP000799302"/>
    </source>
</evidence>
<reference evidence="1" key="1">
    <citation type="journal article" date="2020" name="Stud. Mycol.">
        <title>101 Dothideomycetes genomes: a test case for predicting lifestyles and emergence of pathogens.</title>
        <authorList>
            <person name="Haridas S."/>
            <person name="Albert R."/>
            <person name="Binder M."/>
            <person name="Bloem J."/>
            <person name="Labutti K."/>
            <person name="Salamov A."/>
            <person name="Andreopoulos B."/>
            <person name="Baker S."/>
            <person name="Barry K."/>
            <person name="Bills G."/>
            <person name="Bluhm B."/>
            <person name="Cannon C."/>
            <person name="Castanera R."/>
            <person name="Culley D."/>
            <person name="Daum C."/>
            <person name="Ezra D."/>
            <person name="Gonzalez J."/>
            <person name="Henrissat B."/>
            <person name="Kuo A."/>
            <person name="Liang C."/>
            <person name="Lipzen A."/>
            <person name="Lutzoni F."/>
            <person name="Magnuson J."/>
            <person name="Mondo S."/>
            <person name="Nolan M."/>
            <person name="Ohm R."/>
            <person name="Pangilinan J."/>
            <person name="Park H.-J."/>
            <person name="Ramirez L."/>
            <person name="Alfaro M."/>
            <person name="Sun H."/>
            <person name="Tritt A."/>
            <person name="Yoshinaga Y."/>
            <person name="Zwiers L.-H."/>
            <person name="Turgeon B."/>
            <person name="Goodwin S."/>
            <person name="Spatafora J."/>
            <person name="Crous P."/>
            <person name="Grigoriev I."/>
        </authorList>
    </citation>
    <scope>NUCLEOTIDE SEQUENCE</scope>
    <source>
        <strain evidence="1">CBS 115976</strain>
    </source>
</reference>
<evidence type="ECO:0000313" key="1">
    <source>
        <dbReference type="EMBL" id="KAF2672889.1"/>
    </source>
</evidence>
<gene>
    <name evidence="1" type="ORF">BT63DRAFT_139131</name>
</gene>
<name>A0A6A6UKV9_9PEZI</name>